<dbReference type="OrthoDB" id="4497239at2"/>
<dbReference type="Gene3D" id="1.10.600.10">
    <property type="entry name" value="Farnesyl Diphosphate Synthase"/>
    <property type="match status" value="1"/>
</dbReference>
<evidence type="ECO:0000313" key="7">
    <source>
        <dbReference type="EMBL" id="KUH59106.1"/>
    </source>
</evidence>
<dbReference type="InterPro" id="IPR000092">
    <property type="entry name" value="Polyprenyl_synt"/>
</dbReference>
<keyword evidence="4" id="KW-0479">Metal-binding</keyword>
<proteinExistence type="inferred from homology"/>
<evidence type="ECO:0000256" key="5">
    <source>
        <dbReference type="ARBA" id="ARBA00022842"/>
    </source>
</evidence>
<dbReference type="CDD" id="cd00685">
    <property type="entry name" value="Trans_IPPS_HT"/>
    <property type="match status" value="1"/>
</dbReference>
<dbReference type="GO" id="GO:0004659">
    <property type="term" value="F:prenyltransferase activity"/>
    <property type="evidence" value="ECO:0007669"/>
    <property type="project" value="InterPro"/>
</dbReference>
<reference evidence="7 8" key="1">
    <citation type="submission" date="2015-12" db="EMBL/GenBank/DDBJ databases">
        <title>Draft Genome Sequence of Olsenella scatoligenes SK9K4T; a Producer of 3-Methylindole- (skatole) and 4-Methylphenol- (p-cresol) Isolated from Pig Feces.</title>
        <authorList>
            <person name="Li X."/>
            <person name="Borg B."/>
            <person name="Canibe N."/>
        </authorList>
    </citation>
    <scope>NUCLEOTIDE SEQUENCE [LARGE SCALE GENOMIC DNA]</scope>
    <source>
        <strain evidence="7 8">SK9K4</strain>
    </source>
</reference>
<dbReference type="PANTHER" id="PTHR12001">
    <property type="entry name" value="GERANYLGERANYL PYROPHOSPHATE SYNTHASE"/>
    <property type="match status" value="1"/>
</dbReference>
<comment type="cofactor">
    <cofactor evidence="1">
        <name>Mg(2+)</name>
        <dbReference type="ChEBI" id="CHEBI:18420"/>
    </cofactor>
</comment>
<dbReference type="EMBL" id="LOJF01000001">
    <property type="protein sequence ID" value="KUH59106.1"/>
    <property type="molecule type" value="Genomic_DNA"/>
</dbReference>
<accession>A0A100YWQ6</accession>
<sequence>MAAGSATDTGNGGRLFAEYLAEKRPAIEAYLVGHAPAPLSDETHAGDDLSRYLYDPFARFTRSGGKRTRPALVLLGCEAVGGDASCALSAAAAIEDFQSAALIHDDIADEGEMRRGQPCVHRTEGVGVAINVGDLGIVRTFGGVLEDESLDGTTKLRVLEEIAQMEQRTVEGQALDLGWARDERWDVTTGDYLTMATHKTAFYSAASPLSIGAICGGGTDAQVEALGSFGIDAGLAFQLQDDLLNLVGDAEAQGKDFRSDITEGKRTMIVCWALEHLTGAERDELLGILSLHATDTLALARAVELMEGAGAIDAVRSYAHGLARSAKASLKGVELAGDAHAVLESMADFFVERRG</sequence>
<dbReference type="PANTHER" id="PTHR12001:SF85">
    <property type="entry name" value="SHORT CHAIN ISOPRENYL DIPHOSPHATE SYNTHASE"/>
    <property type="match status" value="1"/>
</dbReference>
<keyword evidence="3 6" id="KW-0808">Transferase</keyword>
<organism evidence="7 8">
    <name type="scientific">Tractidigestivibacter scatoligenes</name>
    <name type="common">Olsenella scatoligenes</name>
    <dbReference type="NCBI Taxonomy" id="1299998"/>
    <lineage>
        <taxon>Bacteria</taxon>
        <taxon>Bacillati</taxon>
        <taxon>Actinomycetota</taxon>
        <taxon>Coriobacteriia</taxon>
        <taxon>Coriobacteriales</taxon>
        <taxon>Atopobiaceae</taxon>
        <taxon>Tractidigestivibacter</taxon>
    </lineage>
</organism>
<comment type="similarity">
    <text evidence="2 6">Belongs to the FPP/GGPP synthase family.</text>
</comment>
<dbReference type="SFLD" id="SFLDG01017">
    <property type="entry name" value="Polyprenyl_Transferase_Like"/>
    <property type="match status" value="1"/>
</dbReference>
<comment type="caution">
    <text evidence="7">The sequence shown here is derived from an EMBL/GenBank/DDBJ whole genome shotgun (WGS) entry which is preliminary data.</text>
</comment>
<dbReference type="STRING" id="1299998.AUL39_01885"/>
<evidence type="ECO:0000256" key="6">
    <source>
        <dbReference type="RuleBase" id="RU004466"/>
    </source>
</evidence>
<evidence type="ECO:0000256" key="4">
    <source>
        <dbReference type="ARBA" id="ARBA00022723"/>
    </source>
</evidence>
<evidence type="ECO:0000313" key="8">
    <source>
        <dbReference type="Proteomes" id="UP000054078"/>
    </source>
</evidence>
<protein>
    <submittedName>
        <fullName evidence="7">Polyprenyl synthetase</fullName>
    </submittedName>
</protein>
<name>A0A100YWQ6_TRASO</name>
<dbReference type="SFLD" id="SFLDS00005">
    <property type="entry name" value="Isoprenoid_Synthase_Type_I"/>
    <property type="match status" value="1"/>
</dbReference>
<dbReference type="GO" id="GO:0046872">
    <property type="term" value="F:metal ion binding"/>
    <property type="evidence" value="ECO:0007669"/>
    <property type="project" value="UniProtKB-KW"/>
</dbReference>
<dbReference type="InterPro" id="IPR008949">
    <property type="entry name" value="Isoprenoid_synthase_dom_sf"/>
</dbReference>
<evidence type="ECO:0000256" key="1">
    <source>
        <dbReference type="ARBA" id="ARBA00001946"/>
    </source>
</evidence>
<dbReference type="Proteomes" id="UP000054078">
    <property type="component" value="Unassembled WGS sequence"/>
</dbReference>
<dbReference type="RefSeq" id="WP_059053021.1">
    <property type="nucleotide sequence ID" value="NZ_LOJF01000001.1"/>
</dbReference>
<dbReference type="SUPFAM" id="SSF48576">
    <property type="entry name" value="Terpenoid synthases"/>
    <property type="match status" value="1"/>
</dbReference>
<dbReference type="Pfam" id="PF00348">
    <property type="entry name" value="polyprenyl_synt"/>
    <property type="match status" value="1"/>
</dbReference>
<dbReference type="InterPro" id="IPR033749">
    <property type="entry name" value="Polyprenyl_synt_CS"/>
</dbReference>
<dbReference type="PROSITE" id="PS00723">
    <property type="entry name" value="POLYPRENYL_SYNTHASE_1"/>
    <property type="match status" value="1"/>
</dbReference>
<gene>
    <name evidence="7" type="ORF">AUL39_01885</name>
</gene>
<evidence type="ECO:0000256" key="2">
    <source>
        <dbReference type="ARBA" id="ARBA00006706"/>
    </source>
</evidence>
<keyword evidence="5" id="KW-0460">Magnesium</keyword>
<dbReference type="GO" id="GO:0008299">
    <property type="term" value="P:isoprenoid biosynthetic process"/>
    <property type="evidence" value="ECO:0007669"/>
    <property type="project" value="InterPro"/>
</dbReference>
<dbReference type="AlphaFoldDB" id="A0A100YWQ6"/>
<keyword evidence="8" id="KW-1185">Reference proteome</keyword>
<evidence type="ECO:0000256" key="3">
    <source>
        <dbReference type="ARBA" id="ARBA00022679"/>
    </source>
</evidence>